<dbReference type="EMBL" id="CM055098">
    <property type="protein sequence ID" value="KAJ7550785.1"/>
    <property type="molecule type" value="Genomic_DNA"/>
</dbReference>
<dbReference type="Proteomes" id="UP001162992">
    <property type="component" value="Chromosome 7"/>
</dbReference>
<proteinExistence type="predicted"/>
<protein>
    <submittedName>
        <fullName evidence="1">Uncharacterized protein</fullName>
    </submittedName>
</protein>
<evidence type="ECO:0000313" key="2">
    <source>
        <dbReference type="Proteomes" id="UP001162992"/>
    </source>
</evidence>
<organism evidence="1 2">
    <name type="scientific">Diphasiastrum complanatum</name>
    <name type="common">Issler's clubmoss</name>
    <name type="synonym">Lycopodium complanatum</name>
    <dbReference type="NCBI Taxonomy" id="34168"/>
    <lineage>
        <taxon>Eukaryota</taxon>
        <taxon>Viridiplantae</taxon>
        <taxon>Streptophyta</taxon>
        <taxon>Embryophyta</taxon>
        <taxon>Tracheophyta</taxon>
        <taxon>Lycopodiopsida</taxon>
        <taxon>Lycopodiales</taxon>
        <taxon>Lycopodiaceae</taxon>
        <taxon>Lycopodioideae</taxon>
        <taxon>Diphasiastrum</taxon>
    </lineage>
</organism>
<name>A0ACC2D959_DIPCM</name>
<sequence>MEAKFADAEKLFDRLKSAFVAQDYETSITLLSQLKVKLTEFSGLPPLYRQTPTQVQELVLARSILEYAVILSVKTEDQESFERHFLQLKPYYTDTRTMKTFMLAAVLQNHEDLQMQLISRSSEEYPILGLNLLRLLVQNRIAEFHTELELLPPEALDDVCLKHAIELEQSFMEGAYNRVLNARQAFPHETYLYFMDLLAKTVRDEIAGCSEKAFDFLTVADAKKILMFSSDQELLKYAAEEHPDWEIQKGILYFQKVKELAPCKEIPSLQMINQTLGYARELERIV</sequence>
<comment type="caution">
    <text evidence="1">The sequence shown here is derived from an EMBL/GenBank/DDBJ whole genome shotgun (WGS) entry which is preliminary data.</text>
</comment>
<keyword evidence="2" id="KW-1185">Reference proteome</keyword>
<evidence type="ECO:0000313" key="1">
    <source>
        <dbReference type="EMBL" id="KAJ7550785.1"/>
    </source>
</evidence>
<accession>A0ACC2D959</accession>
<gene>
    <name evidence="1" type="ORF">O6H91_07G118200</name>
</gene>
<reference evidence="2" key="1">
    <citation type="journal article" date="2024" name="Proc. Natl. Acad. Sci. U.S.A.">
        <title>Extraordinary preservation of gene collinearity over three hundred million years revealed in homosporous lycophytes.</title>
        <authorList>
            <person name="Li C."/>
            <person name="Wickell D."/>
            <person name="Kuo L.Y."/>
            <person name="Chen X."/>
            <person name="Nie B."/>
            <person name="Liao X."/>
            <person name="Peng D."/>
            <person name="Ji J."/>
            <person name="Jenkins J."/>
            <person name="Williams M."/>
            <person name="Shu S."/>
            <person name="Plott C."/>
            <person name="Barry K."/>
            <person name="Rajasekar S."/>
            <person name="Grimwood J."/>
            <person name="Han X."/>
            <person name="Sun S."/>
            <person name="Hou Z."/>
            <person name="He W."/>
            <person name="Dai G."/>
            <person name="Sun C."/>
            <person name="Schmutz J."/>
            <person name="Leebens-Mack J.H."/>
            <person name="Li F.W."/>
            <person name="Wang L."/>
        </authorList>
    </citation>
    <scope>NUCLEOTIDE SEQUENCE [LARGE SCALE GENOMIC DNA]</scope>
    <source>
        <strain evidence="2">cv. PW_Plant_1</strain>
    </source>
</reference>